<proteinExistence type="predicted"/>
<feature type="modified residue" description="4-aspartylphosphate" evidence="2">
    <location>
        <position position="53"/>
    </location>
</feature>
<dbReference type="GO" id="GO:0000160">
    <property type="term" value="P:phosphorelay signal transduction system"/>
    <property type="evidence" value="ECO:0007669"/>
    <property type="project" value="InterPro"/>
</dbReference>
<keyword evidence="1 2" id="KW-0597">Phosphoprotein</keyword>
<dbReference type="PANTHER" id="PTHR44591:SF3">
    <property type="entry name" value="RESPONSE REGULATORY DOMAIN-CONTAINING PROTEIN"/>
    <property type="match status" value="1"/>
</dbReference>
<dbReference type="InterPro" id="IPR001789">
    <property type="entry name" value="Sig_transdc_resp-reg_receiver"/>
</dbReference>
<evidence type="ECO:0000259" key="3">
    <source>
        <dbReference type="PROSITE" id="PS50110"/>
    </source>
</evidence>
<dbReference type="Pfam" id="PF00072">
    <property type="entry name" value="Response_reg"/>
    <property type="match status" value="1"/>
</dbReference>
<dbReference type="PROSITE" id="PS50110">
    <property type="entry name" value="RESPONSE_REGULATORY"/>
    <property type="match status" value="1"/>
</dbReference>
<dbReference type="Proteomes" id="UP000621492">
    <property type="component" value="Unassembled WGS sequence"/>
</dbReference>
<keyword evidence="5" id="KW-1185">Reference proteome</keyword>
<gene>
    <name evidence="4" type="primary">spo0F</name>
    <name evidence="4" type="ORF">GCM10011409_10410</name>
</gene>
<protein>
    <submittedName>
        <fullName evidence="4">Sporulation initiation phosphotransferase F</fullName>
    </submittedName>
</protein>
<dbReference type="AlphaFoldDB" id="A0A9W5TVN7"/>
<dbReference type="RefSeq" id="WP_155554766.1">
    <property type="nucleotide sequence ID" value="NZ_BMJD01000005.1"/>
</dbReference>
<organism evidence="4 5">
    <name type="scientific">Lentibacillus populi</name>
    <dbReference type="NCBI Taxonomy" id="1827502"/>
    <lineage>
        <taxon>Bacteria</taxon>
        <taxon>Bacillati</taxon>
        <taxon>Bacillota</taxon>
        <taxon>Bacilli</taxon>
        <taxon>Bacillales</taxon>
        <taxon>Bacillaceae</taxon>
        <taxon>Lentibacillus</taxon>
    </lineage>
</organism>
<comment type="caution">
    <text evidence="4">The sequence shown here is derived from an EMBL/GenBank/DDBJ whole genome shotgun (WGS) entry which is preliminary data.</text>
</comment>
<dbReference type="SMART" id="SM00448">
    <property type="entry name" value="REC"/>
    <property type="match status" value="1"/>
</dbReference>
<dbReference type="InterPro" id="IPR011006">
    <property type="entry name" value="CheY-like_superfamily"/>
</dbReference>
<sequence>MKKEILIVDDQPGIRLLLQEVFENSGYHVVTAKTGKEALDKIHSGTFDLMMLDYKLPVVDGVKVLQQLELEEINIPAIVMSGLVEELVKELANYPNVKEVVGKPFNINSICTIVNKLLGCES</sequence>
<name>A0A9W5TVN7_9BACI</name>
<feature type="domain" description="Response regulatory" evidence="3">
    <location>
        <begin position="4"/>
        <end position="118"/>
    </location>
</feature>
<dbReference type="SUPFAM" id="SSF52172">
    <property type="entry name" value="CheY-like"/>
    <property type="match status" value="1"/>
</dbReference>
<evidence type="ECO:0000256" key="1">
    <source>
        <dbReference type="ARBA" id="ARBA00022553"/>
    </source>
</evidence>
<evidence type="ECO:0000313" key="5">
    <source>
        <dbReference type="Proteomes" id="UP000621492"/>
    </source>
</evidence>
<reference evidence="4" key="2">
    <citation type="submission" date="2020-09" db="EMBL/GenBank/DDBJ databases">
        <authorList>
            <person name="Sun Q."/>
            <person name="Zhou Y."/>
        </authorList>
    </citation>
    <scope>NUCLEOTIDE SEQUENCE</scope>
    <source>
        <strain evidence="4">CGMCC 1.15454</strain>
    </source>
</reference>
<dbReference type="PANTHER" id="PTHR44591">
    <property type="entry name" value="STRESS RESPONSE REGULATOR PROTEIN 1"/>
    <property type="match status" value="1"/>
</dbReference>
<dbReference type="InterPro" id="IPR050595">
    <property type="entry name" value="Bact_response_regulator"/>
</dbReference>
<dbReference type="EMBL" id="BMJD01000005">
    <property type="protein sequence ID" value="GGB34879.1"/>
    <property type="molecule type" value="Genomic_DNA"/>
</dbReference>
<accession>A0A9W5TVN7</accession>
<evidence type="ECO:0000256" key="2">
    <source>
        <dbReference type="PROSITE-ProRule" id="PRU00169"/>
    </source>
</evidence>
<dbReference type="Gene3D" id="3.40.50.2300">
    <property type="match status" value="1"/>
</dbReference>
<evidence type="ECO:0000313" key="4">
    <source>
        <dbReference type="EMBL" id="GGB34879.1"/>
    </source>
</evidence>
<reference evidence="4" key="1">
    <citation type="journal article" date="2014" name="Int. J. Syst. Evol. Microbiol.">
        <title>Complete genome sequence of Corynebacterium casei LMG S-19264T (=DSM 44701T), isolated from a smear-ripened cheese.</title>
        <authorList>
            <consortium name="US DOE Joint Genome Institute (JGI-PGF)"/>
            <person name="Walter F."/>
            <person name="Albersmeier A."/>
            <person name="Kalinowski J."/>
            <person name="Ruckert C."/>
        </authorList>
    </citation>
    <scope>NUCLEOTIDE SEQUENCE</scope>
    <source>
        <strain evidence="4">CGMCC 1.15454</strain>
    </source>
</reference>